<feature type="chain" id="PRO_5043866354" description="Apple domain-containing protein" evidence="2">
    <location>
        <begin position="25"/>
        <end position="377"/>
    </location>
</feature>
<accession>A0AAV9JCS5</accession>
<evidence type="ECO:0000259" key="3">
    <source>
        <dbReference type="PROSITE" id="PS50948"/>
    </source>
</evidence>
<keyword evidence="5" id="KW-1185">Reference proteome</keyword>
<keyword evidence="2" id="KW-0732">Signal</keyword>
<name>A0AAV9JCS5_9PEZI</name>
<feature type="domain" description="Apple" evidence="3">
    <location>
        <begin position="289"/>
        <end position="373"/>
    </location>
</feature>
<sequence length="377" mass="38892">MHSFASPVWQSLAVLALAALPANAQSTVTQSSCTTAMSSKSISPVKTSSNKITITNTPTTTVTSTPSTVKTPHPSTVTTTVASITTLTVTNSQITDVFTDTITVLTTSTSTAPTSTYTSTVTQSTDTSVTSTSTVGTPSGFIPIQTSVPEAPARKRDAQPLSPNSGSLIARANVLKTLQGGGSGTNAKTQYPQKVSCLIEVTVYKPAKTVVQMARTTKTLTTTASTSTITSTTTISATSTVLLSDASTTVSTTSIIIILASTTPSTTVYTTTTTTNTVVAATATYYAQCQSDNFIGTNGYTGAGSAEAYVVNNINSAYDCCAACASTTGCEFVAYDADVWGCMIFYNDAQTCTDTAEFALDQSVNRYTASNGCLNAT</sequence>
<dbReference type="Proteomes" id="UP001324427">
    <property type="component" value="Unassembled WGS sequence"/>
</dbReference>
<feature type="signal peptide" evidence="2">
    <location>
        <begin position="1"/>
        <end position="24"/>
    </location>
</feature>
<evidence type="ECO:0000313" key="4">
    <source>
        <dbReference type="EMBL" id="KAK4542946.1"/>
    </source>
</evidence>
<evidence type="ECO:0000313" key="5">
    <source>
        <dbReference type="Proteomes" id="UP001324427"/>
    </source>
</evidence>
<dbReference type="Pfam" id="PF00024">
    <property type="entry name" value="PAN_1"/>
    <property type="match status" value="1"/>
</dbReference>
<evidence type="ECO:0000256" key="2">
    <source>
        <dbReference type="SAM" id="SignalP"/>
    </source>
</evidence>
<comment type="caution">
    <text evidence="4">The sequence shown here is derived from an EMBL/GenBank/DDBJ whole genome shotgun (WGS) entry which is preliminary data.</text>
</comment>
<dbReference type="AlphaFoldDB" id="A0AAV9JCS5"/>
<protein>
    <recommendedName>
        <fullName evidence="3">Apple domain-containing protein</fullName>
    </recommendedName>
</protein>
<dbReference type="PROSITE" id="PS50948">
    <property type="entry name" value="PAN"/>
    <property type="match status" value="1"/>
</dbReference>
<organism evidence="4 5">
    <name type="scientific">Oleoguttula mirabilis</name>
    <dbReference type="NCBI Taxonomy" id="1507867"/>
    <lineage>
        <taxon>Eukaryota</taxon>
        <taxon>Fungi</taxon>
        <taxon>Dikarya</taxon>
        <taxon>Ascomycota</taxon>
        <taxon>Pezizomycotina</taxon>
        <taxon>Dothideomycetes</taxon>
        <taxon>Dothideomycetidae</taxon>
        <taxon>Mycosphaerellales</taxon>
        <taxon>Teratosphaeriaceae</taxon>
        <taxon>Oleoguttula</taxon>
    </lineage>
</organism>
<feature type="region of interest" description="Disordered" evidence="1">
    <location>
        <begin position="47"/>
        <end position="74"/>
    </location>
</feature>
<gene>
    <name evidence="4" type="ORF">LTR36_005944</name>
</gene>
<evidence type="ECO:0000256" key="1">
    <source>
        <dbReference type="SAM" id="MobiDB-lite"/>
    </source>
</evidence>
<proteinExistence type="predicted"/>
<dbReference type="InterPro" id="IPR003609">
    <property type="entry name" value="Pan_app"/>
</dbReference>
<dbReference type="EMBL" id="JAVFHQ010000036">
    <property type="protein sequence ID" value="KAK4542946.1"/>
    <property type="molecule type" value="Genomic_DNA"/>
</dbReference>
<reference evidence="4 5" key="1">
    <citation type="submission" date="2021-11" db="EMBL/GenBank/DDBJ databases">
        <title>Black yeast isolated from Biological Soil Crust.</title>
        <authorList>
            <person name="Kurbessoian T."/>
        </authorList>
    </citation>
    <scope>NUCLEOTIDE SEQUENCE [LARGE SCALE GENOMIC DNA]</scope>
    <source>
        <strain evidence="4 5">CCFEE 5522</strain>
    </source>
</reference>